<reference evidence="1" key="3">
    <citation type="submission" date="2025-09" db="UniProtKB">
        <authorList>
            <consortium name="Ensembl"/>
        </authorList>
    </citation>
    <scope>IDENTIFICATION</scope>
</reference>
<proteinExistence type="predicted"/>
<sequence length="59" mass="6736">MTTELNRPLCDPVLAKAGSRELHKAGIYGRAAIRKPLISKEHKTRTPEHWQNVVWNCVN</sequence>
<protein>
    <submittedName>
        <fullName evidence="1">Uncharacterized protein</fullName>
    </submittedName>
</protein>
<reference evidence="1" key="2">
    <citation type="submission" date="2025-08" db="UniProtKB">
        <authorList>
            <consortium name="Ensembl"/>
        </authorList>
    </citation>
    <scope>IDENTIFICATION</scope>
</reference>
<reference evidence="1 2" key="1">
    <citation type="submission" date="2020-02" db="EMBL/GenBank/DDBJ databases">
        <title>Esox lucius (northern pike) genome, fEsoLuc1, primary haplotype.</title>
        <authorList>
            <person name="Myers G."/>
            <person name="Karagic N."/>
            <person name="Meyer A."/>
            <person name="Pippel M."/>
            <person name="Reichard M."/>
            <person name="Winkler S."/>
            <person name="Tracey A."/>
            <person name="Sims Y."/>
            <person name="Howe K."/>
            <person name="Rhie A."/>
            <person name="Formenti G."/>
            <person name="Durbin R."/>
            <person name="Fedrigo O."/>
            <person name="Jarvis E.D."/>
        </authorList>
    </citation>
    <scope>NUCLEOTIDE SEQUENCE [LARGE SCALE GENOMIC DNA]</scope>
</reference>
<organism evidence="1 2">
    <name type="scientific">Esox lucius</name>
    <name type="common">Northern pike</name>
    <dbReference type="NCBI Taxonomy" id="8010"/>
    <lineage>
        <taxon>Eukaryota</taxon>
        <taxon>Metazoa</taxon>
        <taxon>Chordata</taxon>
        <taxon>Craniata</taxon>
        <taxon>Vertebrata</taxon>
        <taxon>Euteleostomi</taxon>
        <taxon>Actinopterygii</taxon>
        <taxon>Neopterygii</taxon>
        <taxon>Teleostei</taxon>
        <taxon>Protacanthopterygii</taxon>
        <taxon>Esociformes</taxon>
        <taxon>Esocidae</taxon>
        <taxon>Esox</taxon>
    </lineage>
</organism>
<keyword evidence="2" id="KW-1185">Reference proteome</keyword>
<dbReference type="Proteomes" id="UP000265140">
    <property type="component" value="Chromosome 19"/>
</dbReference>
<dbReference type="AlphaFoldDB" id="A0AAY5L6P4"/>
<dbReference type="GeneTree" id="ENSGT01120000277736"/>
<name>A0AAY5L6P4_ESOLU</name>
<evidence type="ECO:0000313" key="1">
    <source>
        <dbReference type="Ensembl" id="ENSELUP00000096716.1"/>
    </source>
</evidence>
<evidence type="ECO:0000313" key="2">
    <source>
        <dbReference type="Proteomes" id="UP000265140"/>
    </source>
</evidence>
<accession>A0AAY5L6P4</accession>
<dbReference type="Ensembl" id="ENSELUT00000110525.1">
    <property type="protein sequence ID" value="ENSELUP00000096716.1"/>
    <property type="gene ID" value="ENSELUG00000039702.1"/>
</dbReference>